<name>B8C4V6_THAPS</name>
<keyword evidence="4" id="KW-0274">FAD</keyword>
<evidence type="ECO:0000256" key="6">
    <source>
        <dbReference type="ARBA" id="ARBA00023027"/>
    </source>
</evidence>
<proteinExistence type="inferred from homology"/>
<evidence type="ECO:0000256" key="3">
    <source>
        <dbReference type="ARBA" id="ARBA00022729"/>
    </source>
</evidence>
<evidence type="ECO:0000256" key="7">
    <source>
        <dbReference type="SAM" id="Phobius"/>
    </source>
</evidence>
<dbReference type="RefSeq" id="XP_002291289.1">
    <property type="nucleotide sequence ID" value="XM_002291253.1"/>
</dbReference>
<keyword evidence="2" id="KW-0285">Flavoprotein</keyword>
<organism evidence="8 9">
    <name type="scientific">Thalassiosira pseudonana</name>
    <name type="common">Marine diatom</name>
    <name type="synonym">Cyclotella nana</name>
    <dbReference type="NCBI Taxonomy" id="35128"/>
    <lineage>
        <taxon>Eukaryota</taxon>
        <taxon>Sar</taxon>
        <taxon>Stramenopiles</taxon>
        <taxon>Ochrophyta</taxon>
        <taxon>Bacillariophyta</taxon>
        <taxon>Coscinodiscophyceae</taxon>
        <taxon>Thalassiosirophycidae</taxon>
        <taxon>Thalassiosirales</taxon>
        <taxon>Thalassiosiraceae</taxon>
        <taxon>Thalassiosira</taxon>
    </lineage>
</organism>
<keyword evidence="7" id="KW-1133">Transmembrane helix</keyword>
<evidence type="ECO:0000256" key="2">
    <source>
        <dbReference type="ARBA" id="ARBA00022630"/>
    </source>
</evidence>
<evidence type="ECO:0000256" key="5">
    <source>
        <dbReference type="ARBA" id="ARBA00022857"/>
    </source>
</evidence>
<dbReference type="PANTHER" id="PTHR46091:SF3">
    <property type="entry name" value="AMINE OXIDASE DOMAIN-CONTAINING PROTEIN"/>
    <property type="match status" value="1"/>
</dbReference>
<dbReference type="KEGG" id="tps:THAPSDRAFT_5859"/>
<keyword evidence="7" id="KW-0812">Transmembrane</keyword>
<dbReference type="GO" id="GO:0016491">
    <property type="term" value="F:oxidoreductase activity"/>
    <property type="evidence" value="ECO:0000318"/>
    <property type="project" value="GO_Central"/>
</dbReference>
<evidence type="ECO:0000313" key="9">
    <source>
        <dbReference type="Proteomes" id="UP000001449"/>
    </source>
</evidence>
<feature type="transmembrane region" description="Helical" evidence="7">
    <location>
        <begin position="212"/>
        <end position="232"/>
    </location>
</feature>
<evidence type="ECO:0008006" key="10">
    <source>
        <dbReference type="Google" id="ProtNLM"/>
    </source>
</evidence>
<protein>
    <recommendedName>
        <fullName evidence="10">Amine oxidase domain-containing protein</fullName>
    </recommendedName>
</protein>
<dbReference type="AlphaFoldDB" id="B8C4V6"/>
<keyword evidence="6" id="KW-0520">NAD</keyword>
<dbReference type="HOGENOM" id="CLU_019722_1_0_1"/>
<dbReference type="Proteomes" id="UP000001449">
    <property type="component" value="Chromosome 6"/>
</dbReference>
<dbReference type="eggNOG" id="KOG4254">
    <property type="taxonomic scope" value="Eukaryota"/>
</dbReference>
<dbReference type="PaxDb" id="35128-Thaps5859"/>
<evidence type="ECO:0000256" key="4">
    <source>
        <dbReference type="ARBA" id="ARBA00022827"/>
    </source>
</evidence>
<reference evidence="8 9" key="1">
    <citation type="journal article" date="2004" name="Science">
        <title>The genome of the diatom Thalassiosira pseudonana: ecology, evolution, and metabolism.</title>
        <authorList>
            <person name="Armbrust E.V."/>
            <person name="Berges J.A."/>
            <person name="Bowler C."/>
            <person name="Green B.R."/>
            <person name="Martinez D."/>
            <person name="Putnam N.H."/>
            <person name="Zhou S."/>
            <person name="Allen A.E."/>
            <person name="Apt K.E."/>
            <person name="Bechner M."/>
            <person name="Brzezinski M.A."/>
            <person name="Chaal B.K."/>
            <person name="Chiovitti A."/>
            <person name="Davis A.K."/>
            <person name="Demarest M.S."/>
            <person name="Detter J.C."/>
            <person name="Glavina T."/>
            <person name="Goodstein D."/>
            <person name="Hadi M.Z."/>
            <person name="Hellsten U."/>
            <person name="Hildebrand M."/>
            <person name="Jenkins B.D."/>
            <person name="Jurka J."/>
            <person name="Kapitonov V.V."/>
            <person name="Kroger N."/>
            <person name="Lau W.W."/>
            <person name="Lane T.W."/>
            <person name="Larimer F.W."/>
            <person name="Lippmeier J.C."/>
            <person name="Lucas S."/>
            <person name="Medina M."/>
            <person name="Montsant A."/>
            <person name="Obornik M."/>
            <person name="Parker M.S."/>
            <person name="Palenik B."/>
            <person name="Pazour G.J."/>
            <person name="Richardson P.M."/>
            <person name="Rynearson T.A."/>
            <person name="Saito M.A."/>
            <person name="Schwartz D.C."/>
            <person name="Thamatrakoln K."/>
            <person name="Valentin K."/>
            <person name="Vardi A."/>
            <person name="Wilkerson F.P."/>
            <person name="Rokhsar D.S."/>
        </authorList>
    </citation>
    <scope>NUCLEOTIDE SEQUENCE [LARGE SCALE GENOMIC DNA]</scope>
    <source>
        <strain evidence="8 9">CCMP1335</strain>
    </source>
</reference>
<dbReference type="Pfam" id="PF13450">
    <property type="entry name" value="NAD_binding_8"/>
    <property type="match status" value="1"/>
</dbReference>
<dbReference type="InParanoid" id="B8C4V6"/>
<evidence type="ECO:0000313" key="8">
    <source>
        <dbReference type="EMBL" id="EED91396.1"/>
    </source>
</evidence>
<gene>
    <name evidence="8" type="ORF">THAPSDRAFT_5859</name>
</gene>
<keyword evidence="5" id="KW-0521">NADP</keyword>
<keyword evidence="3" id="KW-0732">Signal</keyword>
<keyword evidence="7" id="KW-0472">Membrane</keyword>
<dbReference type="InterPro" id="IPR036188">
    <property type="entry name" value="FAD/NAD-bd_sf"/>
</dbReference>
<dbReference type="Gene3D" id="3.50.50.60">
    <property type="entry name" value="FAD/NAD(P)-binding domain"/>
    <property type="match status" value="2"/>
</dbReference>
<evidence type="ECO:0000256" key="1">
    <source>
        <dbReference type="ARBA" id="ARBA00005855"/>
    </source>
</evidence>
<dbReference type="InterPro" id="IPR052206">
    <property type="entry name" value="Retinol_saturase"/>
</dbReference>
<dbReference type="STRING" id="35128.B8C4V6"/>
<dbReference type="PANTHER" id="PTHR46091">
    <property type="entry name" value="BLR7054 PROTEIN"/>
    <property type="match status" value="1"/>
</dbReference>
<accession>B8C4V6</accession>
<dbReference type="GeneID" id="7442321"/>
<reference evidence="8 9" key="2">
    <citation type="journal article" date="2008" name="Nature">
        <title>The Phaeodactylum genome reveals the evolutionary history of diatom genomes.</title>
        <authorList>
            <person name="Bowler C."/>
            <person name="Allen A.E."/>
            <person name="Badger J.H."/>
            <person name="Grimwood J."/>
            <person name="Jabbari K."/>
            <person name="Kuo A."/>
            <person name="Maheswari U."/>
            <person name="Martens C."/>
            <person name="Maumus F."/>
            <person name="Otillar R.P."/>
            <person name="Rayko E."/>
            <person name="Salamov A."/>
            <person name="Vandepoele K."/>
            <person name="Beszteri B."/>
            <person name="Gruber A."/>
            <person name="Heijde M."/>
            <person name="Katinka M."/>
            <person name="Mock T."/>
            <person name="Valentin K."/>
            <person name="Verret F."/>
            <person name="Berges J.A."/>
            <person name="Brownlee C."/>
            <person name="Cadoret J.P."/>
            <person name="Chiovitti A."/>
            <person name="Choi C.J."/>
            <person name="Coesel S."/>
            <person name="De Martino A."/>
            <person name="Detter J.C."/>
            <person name="Durkin C."/>
            <person name="Falciatore A."/>
            <person name="Fournet J."/>
            <person name="Haruta M."/>
            <person name="Huysman M.J."/>
            <person name="Jenkins B.D."/>
            <person name="Jiroutova K."/>
            <person name="Jorgensen R.E."/>
            <person name="Joubert Y."/>
            <person name="Kaplan A."/>
            <person name="Kroger N."/>
            <person name="Kroth P.G."/>
            <person name="La Roche J."/>
            <person name="Lindquist E."/>
            <person name="Lommer M."/>
            <person name="Martin-Jezequel V."/>
            <person name="Lopez P.J."/>
            <person name="Lucas S."/>
            <person name="Mangogna M."/>
            <person name="McGinnis K."/>
            <person name="Medlin L.K."/>
            <person name="Montsant A."/>
            <person name="Oudot-Le Secq M.P."/>
            <person name="Napoli C."/>
            <person name="Obornik M."/>
            <person name="Parker M.S."/>
            <person name="Petit J.L."/>
            <person name="Porcel B.M."/>
            <person name="Poulsen N."/>
            <person name="Robison M."/>
            <person name="Rychlewski L."/>
            <person name="Rynearson T.A."/>
            <person name="Schmutz J."/>
            <person name="Shapiro H."/>
            <person name="Siaut M."/>
            <person name="Stanley M."/>
            <person name="Sussman M.R."/>
            <person name="Taylor A.R."/>
            <person name="Vardi A."/>
            <person name="von Dassow P."/>
            <person name="Vyverman W."/>
            <person name="Willis A."/>
            <person name="Wyrwicz L.S."/>
            <person name="Rokhsar D.S."/>
            <person name="Weissenbach J."/>
            <person name="Armbrust E.V."/>
            <person name="Green B.R."/>
            <person name="Van de Peer Y."/>
            <person name="Grigoriev I.V."/>
        </authorList>
    </citation>
    <scope>NUCLEOTIDE SEQUENCE [LARGE SCALE GENOMIC DNA]</scope>
    <source>
        <strain evidence="8 9">CCMP1335</strain>
    </source>
</reference>
<dbReference type="SUPFAM" id="SSF51905">
    <property type="entry name" value="FAD/NAD(P)-binding domain"/>
    <property type="match status" value="1"/>
</dbReference>
<feature type="transmembrane region" description="Helical" evidence="7">
    <location>
        <begin position="20"/>
        <end position="41"/>
    </location>
</feature>
<keyword evidence="9" id="KW-1185">Reference proteome</keyword>
<dbReference type="EMBL" id="CM000643">
    <property type="protein sequence ID" value="EED91396.1"/>
    <property type="molecule type" value="Genomic_DNA"/>
</dbReference>
<sequence>MELFSSINYDPWTLVPASFYYPTIITACIPLLFIATAYWLLIRRAQLHREKGKLPKYDAIPSSVLKHIASKQVLRDLSGKIDVAIVGSGIAALSNASALAHQGYKIAVFEQNEIVGGCTHTFEKQGFEFDVGVHYVGGFGTVVKHMYDELSDGQLKWTKLDRVYDVMYNGRTGERYEITDDHDKNRRVLTKDFGIDEQSWRKFDRKKAYAKFWAMVVFSLKLFHPMVLRLAWPFVCIPYRRCALRSTIDVLINDCGFSQEAAGALTYHWGDHVVPPHRCPFFMTALLDTHYKGGGYFPRGGSRSIAKCLVSAITRRGGHVFALSPVDEILTKKNMFGKFIATGVSVRGIDIVVKKCVVSDAGFLNTFGIDSEGNKPALVDSNAAASQRALLHNAKGFPTLDSVTPCISNLSLFIGLDRTDEELELPAQNVWHVHDWDHDAAWKNMMNAISPYQSLADQTPFLFISNESAKDPDFGTKHPGKATSEVFAVCKYDLFEKWADTAHNSRGDDYTELKEKIIESYLNVFYLHFPKTKGHEGNLAKCTVLTMVSADSMA</sequence>
<comment type="similarity">
    <text evidence="1">Belongs to the carotenoid/retinoid oxidoreductase family. CrtISO subfamily.</text>
</comment>